<gene>
    <name evidence="1" type="ORF">DCAR_029848</name>
    <name evidence="2" type="ORF">DCAR_0934485</name>
</gene>
<dbReference type="Proteomes" id="UP000077755">
    <property type="component" value="Chromosome 9"/>
</dbReference>
<evidence type="ECO:0000313" key="1">
    <source>
        <dbReference type="EMBL" id="KZM82268.1"/>
    </source>
</evidence>
<protein>
    <recommendedName>
        <fullName evidence="4">Replication factor A C-terminal domain-containing protein</fullName>
    </recommendedName>
</protein>
<dbReference type="EMBL" id="CP093351">
    <property type="protein sequence ID" value="WOH14955.1"/>
    <property type="molecule type" value="Genomic_DNA"/>
</dbReference>
<reference evidence="1" key="1">
    <citation type="journal article" date="2016" name="Nat. Genet.">
        <title>A high-quality carrot genome assembly provides new insights into carotenoid accumulation and asterid genome evolution.</title>
        <authorList>
            <person name="Iorizzo M."/>
            <person name="Ellison S."/>
            <person name="Senalik D."/>
            <person name="Zeng P."/>
            <person name="Satapoomin P."/>
            <person name="Huang J."/>
            <person name="Bowman M."/>
            <person name="Iovene M."/>
            <person name="Sanseverino W."/>
            <person name="Cavagnaro P."/>
            <person name="Yildiz M."/>
            <person name="Macko-Podgorni A."/>
            <person name="Moranska E."/>
            <person name="Grzebelus E."/>
            <person name="Grzebelus D."/>
            <person name="Ashrafi H."/>
            <person name="Zheng Z."/>
            <person name="Cheng S."/>
            <person name="Spooner D."/>
            <person name="Van Deynze A."/>
            <person name="Simon P."/>
        </authorList>
    </citation>
    <scope>NUCLEOTIDE SEQUENCE [LARGE SCALE GENOMIC DNA]</scope>
    <source>
        <tissue evidence="1">Leaf</tissue>
    </source>
</reference>
<evidence type="ECO:0000313" key="2">
    <source>
        <dbReference type="EMBL" id="WOH14955.1"/>
    </source>
</evidence>
<evidence type="ECO:0008006" key="4">
    <source>
        <dbReference type="Google" id="ProtNLM"/>
    </source>
</evidence>
<name>A0A175YGG8_DAUCS</name>
<dbReference type="EMBL" id="LNRQ01000009">
    <property type="protein sequence ID" value="KZM82268.1"/>
    <property type="molecule type" value="Genomic_DNA"/>
</dbReference>
<evidence type="ECO:0000313" key="3">
    <source>
        <dbReference type="Proteomes" id="UP000077755"/>
    </source>
</evidence>
<dbReference type="InterPro" id="IPR012340">
    <property type="entry name" value="NA-bd_OB-fold"/>
</dbReference>
<dbReference type="Gramene" id="KZM82268">
    <property type="protein sequence ID" value="KZM82268"/>
    <property type="gene ID" value="DCAR_029848"/>
</dbReference>
<dbReference type="AlphaFoldDB" id="A0A175YGG8"/>
<accession>A0A175YGG8</accession>
<sequence length="227" mass="25976">MAEKFTEAIEKVEEYPTIIIISSAKVTSWQPPKTNAKQYELANVTATVFYLNYDDESVAALRNMWEISILAEDETGQIDIVLLDREIRSIFNFTVRDFDDEVLQSERVPTILKALEKQIFTIKLQIKEANILRQLKSYYATGVSVSQSAVSNITEETLTPSTSIANTLTQESGPSCHLEDFYDPNIRSPEVDKRPQWKKKLTKKLLYWNTHEITTSSSLMHLKLCGF</sequence>
<keyword evidence="3" id="KW-1185">Reference proteome</keyword>
<dbReference type="Gene3D" id="2.40.50.140">
    <property type="entry name" value="Nucleic acid-binding proteins"/>
    <property type="match status" value="1"/>
</dbReference>
<reference evidence="2" key="2">
    <citation type="submission" date="2022-03" db="EMBL/GenBank/DDBJ databases">
        <title>Draft title - Genomic analysis of global carrot germplasm unveils the trajectory of domestication and the origin of high carotenoid orange carrot.</title>
        <authorList>
            <person name="Iorizzo M."/>
            <person name="Ellison S."/>
            <person name="Senalik D."/>
            <person name="Macko-Podgorni A."/>
            <person name="Grzebelus D."/>
            <person name="Bostan H."/>
            <person name="Rolling W."/>
            <person name="Curaba J."/>
            <person name="Simon P."/>
        </authorList>
    </citation>
    <scope>NUCLEOTIDE SEQUENCE</scope>
    <source>
        <tissue evidence="2">Leaf</tissue>
    </source>
</reference>
<proteinExistence type="predicted"/>
<organism evidence="1">
    <name type="scientific">Daucus carota subsp. sativus</name>
    <name type="common">Carrot</name>
    <dbReference type="NCBI Taxonomy" id="79200"/>
    <lineage>
        <taxon>Eukaryota</taxon>
        <taxon>Viridiplantae</taxon>
        <taxon>Streptophyta</taxon>
        <taxon>Embryophyta</taxon>
        <taxon>Tracheophyta</taxon>
        <taxon>Spermatophyta</taxon>
        <taxon>Magnoliopsida</taxon>
        <taxon>eudicotyledons</taxon>
        <taxon>Gunneridae</taxon>
        <taxon>Pentapetalae</taxon>
        <taxon>asterids</taxon>
        <taxon>campanulids</taxon>
        <taxon>Apiales</taxon>
        <taxon>Apiaceae</taxon>
        <taxon>Apioideae</taxon>
        <taxon>Scandiceae</taxon>
        <taxon>Daucinae</taxon>
        <taxon>Daucus</taxon>
        <taxon>Daucus sect. Daucus</taxon>
    </lineage>
</organism>